<protein>
    <submittedName>
        <fullName evidence="2">Uncharacterized protein</fullName>
    </submittedName>
</protein>
<organism evidence="2 3">
    <name type="scientific">Candidatus Abawacabacteria bacterium RBG_16_42_10</name>
    <dbReference type="NCBI Taxonomy" id="1817814"/>
    <lineage>
        <taxon>Bacteria</taxon>
        <taxon>Candidatus Abawacaibacteriota</taxon>
    </lineage>
</organism>
<name>A0A1F4XJ00_9BACT</name>
<evidence type="ECO:0000256" key="1">
    <source>
        <dbReference type="SAM" id="MobiDB-lite"/>
    </source>
</evidence>
<evidence type="ECO:0000313" key="2">
    <source>
        <dbReference type="EMBL" id="OGC81672.1"/>
    </source>
</evidence>
<reference evidence="2 3" key="1">
    <citation type="journal article" date="2016" name="Nat. Commun.">
        <title>Thousands of microbial genomes shed light on interconnected biogeochemical processes in an aquifer system.</title>
        <authorList>
            <person name="Anantharaman K."/>
            <person name="Brown C.T."/>
            <person name="Hug L.A."/>
            <person name="Sharon I."/>
            <person name="Castelle C.J."/>
            <person name="Probst A.J."/>
            <person name="Thomas B.C."/>
            <person name="Singh A."/>
            <person name="Wilkins M.J."/>
            <person name="Karaoz U."/>
            <person name="Brodie E.L."/>
            <person name="Williams K.H."/>
            <person name="Hubbard S.S."/>
            <person name="Banfield J.F."/>
        </authorList>
    </citation>
    <scope>NUCLEOTIDE SEQUENCE [LARGE SCALE GENOMIC DNA]</scope>
</reference>
<proteinExistence type="predicted"/>
<evidence type="ECO:0000313" key="3">
    <source>
        <dbReference type="Proteomes" id="UP000177614"/>
    </source>
</evidence>
<dbReference type="Proteomes" id="UP000177614">
    <property type="component" value="Unassembled WGS sequence"/>
</dbReference>
<dbReference type="AlphaFoldDB" id="A0A1F4XJ00"/>
<dbReference type="EMBL" id="MEWR01000023">
    <property type="protein sequence ID" value="OGC81672.1"/>
    <property type="molecule type" value="Genomic_DNA"/>
</dbReference>
<gene>
    <name evidence="2" type="ORF">A2V81_05420</name>
</gene>
<accession>A0A1F4XJ00</accession>
<feature type="region of interest" description="Disordered" evidence="1">
    <location>
        <begin position="68"/>
        <end position="89"/>
    </location>
</feature>
<comment type="caution">
    <text evidence="2">The sequence shown here is derived from an EMBL/GenBank/DDBJ whole genome shotgun (WGS) entry which is preliminary data.</text>
</comment>
<sequence length="327" mass="37006">MTENLTKYQTFLAQVKNSSQYHDQPEFRVVVDEGEHILLSPQSSQGAILSVVKSIRVALEKIVTPSSKKRGTAMPPTVLPEPTDGIPEGGELMPRLQQSYDEMIETMKVFELTTSAVPSKEQVITKIRALSPELIAEIAKFKKPTLLINPAIPRVKKIEAINKHKLYPKQNDTYCEPGPDDALWGPEITKSTITIVDGALSMPVHPEVDQGLKIVDKAKKYQEIFTGKGMKMISADEYLMLQMMSLHYYKKRTDQGLSHEGSVKQMVENWADSDHQTVTLLNIDHLKDLSRVPRGNFNSEQVYLSWSDPFDVYVNFRSRPSVWISEF</sequence>